<feature type="compositionally biased region" description="Basic and acidic residues" evidence="1">
    <location>
        <begin position="223"/>
        <end position="236"/>
    </location>
</feature>
<accession>A0ABR1FQ55</accession>
<feature type="compositionally biased region" description="Basic and acidic residues" evidence="1">
    <location>
        <begin position="549"/>
        <end position="590"/>
    </location>
</feature>
<feature type="compositionally biased region" description="Low complexity" evidence="1">
    <location>
        <begin position="186"/>
        <end position="214"/>
    </location>
</feature>
<organism evidence="2 3">
    <name type="scientific">Aureococcus anophagefferens</name>
    <name type="common">Harmful bloom alga</name>
    <dbReference type="NCBI Taxonomy" id="44056"/>
    <lineage>
        <taxon>Eukaryota</taxon>
        <taxon>Sar</taxon>
        <taxon>Stramenopiles</taxon>
        <taxon>Ochrophyta</taxon>
        <taxon>Pelagophyceae</taxon>
        <taxon>Pelagomonadales</taxon>
        <taxon>Pelagomonadaceae</taxon>
        <taxon>Aureococcus</taxon>
    </lineage>
</organism>
<feature type="region of interest" description="Disordered" evidence="1">
    <location>
        <begin position="120"/>
        <end position="140"/>
    </location>
</feature>
<feature type="compositionally biased region" description="Basic and acidic residues" evidence="1">
    <location>
        <begin position="120"/>
        <end position="139"/>
    </location>
</feature>
<dbReference type="Proteomes" id="UP001363151">
    <property type="component" value="Unassembled WGS sequence"/>
</dbReference>
<name>A0ABR1FQ55_AURAN</name>
<feature type="compositionally biased region" description="Low complexity" evidence="1">
    <location>
        <begin position="608"/>
        <end position="619"/>
    </location>
</feature>
<dbReference type="EMBL" id="JBBJCI010000291">
    <property type="protein sequence ID" value="KAK7235631.1"/>
    <property type="molecule type" value="Genomic_DNA"/>
</dbReference>
<comment type="caution">
    <text evidence="2">The sequence shown here is derived from an EMBL/GenBank/DDBJ whole genome shotgun (WGS) entry which is preliminary data.</text>
</comment>
<evidence type="ECO:0000256" key="1">
    <source>
        <dbReference type="SAM" id="MobiDB-lite"/>
    </source>
</evidence>
<gene>
    <name evidence="2" type="ORF">SO694_00066058</name>
</gene>
<feature type="region of interest" description="Disordered" evidence="1">
    <location>
        <begin position="1"/>
        <end position="34"/>
    </location>
</feature>
<keyword evidence="3" id="KW-1185">Reference proteome</keyword>
<proteinExistence type="predicted"/>
<protein>
    <submittedName>
        <fullName evidence="2">Uncharacterized protein</fullName>
    </submittedName>
</protein>
<sequence length="661" mass="71026">MGVSPSSKGGVAKREVRGGAPADASIDAPAPDGAGRAPRLRSGVFVDLVWLLHHLFYSKAKRPALEGFDDVLWVLRLGLKAPGRWAAPAPAGRLAVEALFLAAGAAELARRVEARGARRLRDAGRDGDARGHGRAREGRGAAALAVGLALRSSAAAATTRPPPSPSPGRCSGGVWRPSTTAAPWSAPRTRGPPRGAAARAAAGHARAARSGLHAARARRQRTVRREARRGALHEGAQRAGAASRGRGDRRDVRRTAVGRASWAPRREARGALEALLRLVAPEIFFAWVDAGADFEAHFKLLMSATIVFQDYTVSGPAWKSNLQPDFNTLCLVGVCDDGNDSPNRFFDPFDAPGLVAMLKRKDAASEDLALDIKQRLGFSDEALVDLEADGDAIELRDVACLLIAHQVHEWDEASDGYKRRPHTTEWLRQLKGSVGVLLDLADELAELLTKLDLKQHARHLRRQGVDFARAKVMSASGRRRGFTPKEATALVRALAPGPKPGDPLEQGELLFFNRDKNIGFIRPKGATRARPEPAVPRLAFVGNNVPKDGTAEPKKKPEKKDEKRKDEKKKPAAKEPAKKPEDHDPNRPSTDDPVLDLGAVGGGRRRAPGSGQRPAAAPGLPLRSAAGGRRMSYSAPDAVVTRVAWVFGYAARRDARRRAQG</sequence>
<feature type="region of interest" description="Disordered" evidence="1">
    <location>
        <begin position="522"/>
        <end position="637"/>
    </location>
</feature>
<evidence type="ECO:0000313" key="3">
    <source>
        <dbReference type="Proteomes" id="UP001363151"/>
    </source>
</evidence>
<evidence type="ECO:0000313" key="2">
    <source>
        <dbReference type="EMBL" id="KAK7235631.1"/>
    </source>
</evidence>
<reference evidence="2 3" key="1">
    <citation type="submission" date="2024-03" db="EMBL/GenBank/DDBJ databases">
        <title>Aureococcus anophagefferens CCMP1851 and Kratosvirus quantuckense: Draft genome of a second virus-susceptible host strain in the model system.</title>
        <authorList>
            <person name="Chase E."/>
            <person name="Truchon A.R."/>
            <person name="Schepens W."/>
            <person name="Wilhelm S.W."/>
        </authorList>
    </citation>
    <scope>NUCLEOTIDE SEQUENCE [LARGE SCALE GENOMIC DNA]</scope>
    <source>
        <strain evidence="2 3">CCMP1851</strain>
    </source>
</reference>
<feature type="compositionally biased region" description="Low complexity" evidence="1">
    <location>
        <begin position="18"/>
        <end position="34"/>
    </location>
</feature>
<feature type="region of interest" description="Disordered" evidence="1">
    <location>
        <begin position="154"/>
        <end position="252"/>
    </location>
</feature>